<evidence type="ECO:0000313" key="3">
    <source>
        <dbReference type="Proteomes" id="UP000295280"/>
    </source>
</evidence>
<dbReference type="SUPFAM" id="SSF48452">
    <property type="entry name" value="TPR-like"/>
    <property type="match status" value="1"/>
</dbReference>
<comment type="caution">
    <text evidence="2">The sequence shown here is derived from an EMBL/GenBank/DDBJ whole genome shotgun (WGS) entry which is preliminary data.</text>
</comment>
<name>A0A9Q8CKJ0_9STAP</name>
<dbReference type="PANTHER" id="PTHR37038:SF14">
    <property type="entry name" value="TRANSCRIPTIONAL ACTIVATOR"/>
    <property type="match status" value="1"/>
</dbReference>
<dbReference type="InterPro" id="IPR010982">
    <property type="entry name" value="Lambda_DNA-bd_dom_sf"/>
</dbReference>
<keyword evidence="3" id="KW-1185">Reference proteome</keyword>
<dbReference type="OrthoDB" id="1150409at2"/>
<evidence type="ECO:0000259" key="1">
    <source>
        <dbReference type="PROSITE" id="PS50943"/>
    </source>
</evidence>
<dbReference type="EMBL" id="SCWD01000001">
    <property type="protein sequence ID" value="TDM04619.1"/>
    <property type="molecule type" value="Genomic_DNA"/>
</dbReference>
<dbReference type="SMART" id="SM00530">
    <property type="entry name" value="HTH_XRE"/>
    <property type="match status" value="1"/>
</dbReference>
<dbReference type="InterPro" id="IPR053163">
    <property type="entry name" value="HTH-type_regulator_Rgg"/>
</dbReference>
<sequence>MTVMEKRGRGSLVASKIGDKVLGRRKELKMTQADLAKNICTQSQVSRIEKNEIMPSSDTLYQIACRLNVSMDYFFGVEPVNHTIRGKKICEDYLESKEFETLEVFVDAQLQTVLTEYEHRYLTWVKAVCSGYTKPDLRIAIKTLEALLENPIKHQDYELEASIHSSLSIFYRKSRESEKAEQQIRKARHIINENHLFNETAAKIYYQYATFLMTEEKYEDCLDLSNEGIDICIKHNILFLLDNLIYLACGSKQELDMISQKDHELCCVGYGLAKMKNNTVLIDLYEQELKEYQLT</sequence>
<proteinExistence type="predicted"/>
<dbReference type="PANTHER" id="PTHR37038">
    <property type="entry name" value="TRANSCRIPTIONAL REGULATOR-RELATED"/>
    <property type="match status" value="1"/>
</dbReference>
<dbReference type="InterPro" id="IPR041315">
    <property type="entry name" value="PlcR_TPR"/>
</dbReference>
<protein>
    <submittedName>
        <fullName evidence="2">Helix-turn-helix domain-containing protein</fullName>
    </submittedName>
</protein>
<evidence type="ECO:0000313" key="2">
    <source>
        <dbReference type="EMBL" id="TDM04619.1"/>
    </source>
</evidence>
<dbReference type="Gene3D" id="1.25.40.10">
    <property type="entry name" value="Tetratricopeptide repeat domain"/>
    <property type="match status" value="1"/>
</dbReference>
<dbReference type="CDD" id="cd00093">
    <property type="entry name" value="HTH_XRE"/>
    <property type="match status" value="1"/>
</dbReference>
<dbReference type="GO" id="GO:0003677">
    <property type="term" value="F:DNA binding"/>
    <property type="evidence" value="ECO:0007669"/>
    <property type="project" value="InterPro"/>
</dbReference>
<dbReference type="Pfam" id="PF01381">
    <property type="entry name" value="HTH_3"/>
    <property type="match status" value="1"/>
</dbReference>
<reference evidence="2 3" key="1">
    <citation type="submission" date="2019-01" db="EMBL/GenBank/DDBJ databases">
        <title>Draft genome sequences of the type strains of six Macrococcus species.</title>
        <authorList>
            <person name="Mazhar S."/>
            <person name="Altermann E."/>
            <person name="Hill C."/>
            <person name="Mcauliffe O."/>
        </authorList>
    </citation>
    <scope>NUCLEOTIDE SEQUENCE [LARGE SCALE GENOMIC DNA]</scope>
    <source>
        <strain evidence="2 3">ATCC 51828</strain>
    </source>
</reference>
<accession>A0A9Q8CKJ0</accession>
<dbReference type="InterPro" id="IPR001387">
    <property type="entry name" value="Cro/C1-type_HTH"/>
</dbReference>
<dbReference type="PROSITE" id="PS50943">
    <property type="entry name" value="HTH_CROC1"/>
    <property type="match status" value="1"/>
</dbReference>
<dbReference type="Pfam" id="PF18768">
    <property type="entry name" value="RNPP_C"/>
    <property type="match status" value="1"/>
</dbReference>
<gene>
    <name evidence="2" type="ORF">ERX40_05455</name>
</gene>
<feature type="domain" description="HTH cro/C1-type" evidence="1">
    <location>
        <begin position="25"/>
        <end position="74"/>
    </location>
</feature>
<dbReference type="InterPro" id="IPR011990">
    <property type="entry name" value="TPR-like_helical_dom_sf"/>
</dbReference>
<organism evidence="2 3">
    <name type="scientific">Macrococcus carouselicus</name>
    <dbReference type="NCBI Taxonomy" id="69969"/>
    <lineage>
        <taxon>Bacteria</taxon>
        <taxon>Bacillati</taxon>
        <taxon>Bacillota</taxon>
        <taxon>Bacilli</taxon>
        <taxon>Bacillales</taxon>
        <taxon>Staphylococcaceae</taxon>
        <taxon>Macrococcus</taxon>
    </lineage>
</organism>
<dbReference type="AlphaFoldDB" id="A0A9Q8CKJ0"/>
<dbReference type="Proteomes" id="UP000295280">
    <property type="component" value="Unassembled WGS sequence"/>
</dbReference>
<dbReference type="SUPFAM" id="SSF47413">
    <property type="entry name" value="lambda repressor-like DNA-binding domains"/>
    <property type="match status" value="1"/>
</dbReference>